<sequence>MPRSTGSSTDDGDAALQYSIFAVGPEWDEIAQAIDREVSRQISDVPYDDMEGPLLGSNEEASDAPWSMEPMNALGCREAREGEEVWWSDTFATRLASGDSTAEPKCTGCVSECQAEPESEFLSVSSSAQSESVSGDEGDDEREAELRGAPLMTKPESQSPAPCSDRQRDSTTSYTEGNHNGDEYIGLACDRCCGVDRACLGCSDSDDATGGVSIARPPTEYGSQELSLHESRYAEDSDASVAMAVAGLGIIDRADARSIDSDNFDAVARLFSTESLSERLLQPHDDKENDADGESNADDEEEEVAVSAATTLLPAYMFDGQMGAHHGDRQRGRAKSLWAIELGRRRRNPYSDDQSSSTDESGQEKKHEKRRRTGPWVSVRSIRSVGRRRSRAGVRPRRGGIKAGRRT</sequence>
<accession>A0AB34G5C9</accession>
<gene>
    <name evidence="2" type="ORF">O9K51_00186</name>
</gene>
<feature type="region of interest" description="Disordered" evidence="1">
    <location>
        <begin position="345"/>
        <end position="407"/>
    </location>
</feature>
<feature type="compositionally biased region" description="Basic residues" evidence="1">
    <location>
        <begin position="385"/>
        <end position="407"/>
    </location>
</feature>
<organism evidence="2 3">
    <name type="scientific">Purpureocillium lavendulum</name>
    <dbReference type="NCBI Taxonomy" id="1247861"/>
    <lineage>
        <taxon>Eukaryota</taxon>
        <taxon>Fungi</taxon>
        <taxon>Dikarya</taxon>
        <taxon>Ascomycota</taxon>
        <taxon>Pezizomycotina</taxon>
        <taxon>Sordariomycetes</taxon>
        <taxon>Hypocreomycetidae</taxon>
        <taxon>Hypocreales</taxon>
        <taxon>Ophiocordycipitaceae</taxon>
        <taxon>Purpureocillium</taxon>
    </lineage>
</organism>
<dbReference type="EMBL" id="JAQHRD010000001">
    <property type="protein sequence ID" value="KAJ6445425.1"/>
    <property type="molecule type" value="Genomic_DNA"/>
</dbReference>
<name>A0AB34G5C9_9HYPO</name>
<feature type="compositionally biased region" description="Acidic residues" evidence="1">
    <location>
        <begin position="134"/>
        <end position="143"/>
    </location>
</feature>
<feature type="compositionally biased region" description="Low complexity" evidence="1">
    <location>
        <begin position="120"/>
        <end position="133"/>
    </location>
</feature>
<reference evidence="2" key="1">
    <citation type="submission" date="2023-01" db="EMBL/GenBank/DDBJ databases">
        <title>The growth and conidiation of Purpureocillium lavendulum are regulated by nitrogen source and histone H3K14 acetylation.</title>
        <authorList>
            <person name="Tang P."/>
            <person name="Han J."/>
            <person name="Zhang C."/>
            <person name="Tang P."/>
            <person name="Qi F."/>
            <person name="Zhang K."/>
            <person name="Liang L."/>
        </authorList>
    </citation>
    <scope>NUCLEOTIDE SEQUENCE</scope>
    <source>
        <strain evidence="2">YMF1.00683</strain>
    </source>
</reference>
<evidence type="ECO:0000313" key="3">
    <source>
        <dbReference type="Proteomes" id="UP001163105"/>
    </source>
</evidence>
<dbReference type="Proteomes" id="UP001163105">
    <property type="component" value="Unassembled WGS sequence"/>
</dbReference>
<evidence type="ECO:0000256" key="1">
    <source>
        <dbReference type="SAM" id="MobiDB-lite"/>
    </source>
</evidence>
<proteinExistence type="predicted"/>
<feature type="compositionally biased region" description="Polar residues" evidence="1">
    <location>
        <begin position="351"/>
        <end position="360"/>
    </location>
</feature>
<keyword evidence="3" id="KW-1185">Reference proteome</keyword>
<protein>
    <submittedName>
        <fullName evidence="2">Uncharacterized protein</fullName>
    </submittedName>
</protein>
<feature type="region of interest" description="Disordered" evidence="1">
    <location>
        <begin position="44"/>
        <end position="68"/>
    </location>
</feature>
<dbReference type="AlphaFoldDB" id="A0AB34G5C9"/>
<feature type="region of interest" description="Disordered" evidence="1">
    <location>
        <begin position="119"/>
        <end position="179"/>
    </location>
</feature>
<feature type="compositionally biased region" description="Acidic residues" evidence="1">
    <location>
        <begin position="288"/>
        <end position="304"/>
    </location>
</feature>
<comment type="caution">
    <text evidence="2">The sequence shown here is derived from an EMBL/GenBank/DDBJ whole genome shotgun (WGS) entry which is preliminary data.</text>
</comment>
<feature type="region of interest" description="Disordered" evidence="1">
    <location>
        <begin position="278"/>
        <end position="305"/>
    </location>
</feature>
<evidence type="ECO:0000313" key="2">
    <source>
        <dbReference type="EMBL" id="KAJ6445425.1"/>
    </source>
</evidence>